<dbReference type="RefSeq" id="WP_301342859.1">
    <property type="nucleotide sequence ID" value="NZ_JAQJJC010000007.1"/>
</dbReference>
<proteinExistence type="predicted"/>
<dbReference type="Proteomes" id="UP001170713">
    <property type="component" value="Unassembled WGS sequence"/>
</dbReference>
<evidence type="ECO:0008006" key="3">
    <source>
        <dbReference type="Google" id="ProtNLM"/>
    </source>
</evidence>
<accession>A0AAW7Q567</accession>
<evidence type="ECO:0000313" key="2">
    <source>
        <dbReference type="Proteomes" id="UP001170713"/>
    </source>
</evidence>
<sequence>MTVIDRELVESFSLEIIANSKKISRDCLKVSTYNFPSNSSIKIIQILSILATFIEESTKSVYKDIDWDDPNQIKSSFVMLRNFKSLVQQLSADLQYIENSKMSKVPSGLSSPLQNIAQNIEADVEILLLQQWVYNYSINTNNRIHRYKAISQKLSPYISDELNEKIEPYLENPIYSISFPSLEKNNILLYSVLGHEIGHLVADKNYDEFKTQFYGTNTNNVQNTLFKFYTNNSSLYKSKSHFLQIINFIEKRLYDELLSDVVGAIIFGPAMLFSMYEFSQQFDIDTTPEDKNNFYPPWRARLRIIYNTIIKFIPSFQTYRNISSEHLYFDINLLNRLIKIEEIINKTSDLERMEVEDNLTFIIYTQVTTIIDTSLLNKLLIDLDRNNFNEDEFFDRINKLSIRLKHCIPPNTTNDLDINSNANLYEIINSAWKNRLSWEPKIFDDEGNFNEKYLHERKKLNKLTLKAIEYANLTKEYNNFINGVEN</sequence>
<evidence type="ECO:0000313" key="1">
    <source>
        <dbReference type="EMBL" id="MDN5114176.1"/>
    </source>
</evidence>
<organism evidence="1 2">
    <name type="scientific">Aliarcobacter butzleri</name>
    <dbReference type="NCBI Taxonomy" id="28197"/>
    <lineage>
        <taxon>Bacteria</taxon>
        <taxon>Pseudomonadati</taxon>
        <taxon>Campylobacterota</taxon>
        <taxon>Epsilonproteobacteria</taxon>
        <taxon>Campylobacterales</taxon>
        <taxon>Arcobacteraceae</taxon>
        <taxon>Aliarcobacter</taxon>
    </lineage>
</organism>
<dbReference type="AlphaFoldDB" id="A0AAW7Q567"/>
<dbReference type="EMBL" id="JAQJJC010000007">
    <property type="protein sequence ID" value="MDN5114176.1"/>
    <property type="molecule type" value="Genomic_DNA"/>
</dbReference>
<reference evidence="1" key="1">
    <citation type="journal article" date="2023" name="Microorganisms">
        <title>Genomic Characterization of Arcobacter butzleri Strains Isolated from Various Sources in Lithuania.</title>
        <authorList>
            <person name="Uljanovas D."/>
            <person name="Golz G."/>
            <person name="Fleischmann S."/>
            <person name="Kudirkiene E."/>
            <person name="Kasetiene N."/>
            <person name="Grineviciene A."/>
            <person name="Tamuleviciene E."/>
            <person name="Aksomaitiene J."/>
            <person name="Alter T."/>
            <person name="Malakauskas M."/>
        </authorList>
    </citation>
    <scope>NUCLEOTIDE SEQUENCE</scope>
    <source>
        <strain evidence="1">W48</strain>
    </source>
</reference>
<name>A0AAW7Q567_9BACT</name>
<protein>
    <recommendedName>
        <fullName evidence="3">Peptidase M48 domain-containing protein</fullName>
    </recommendedName>
</protein>
<gene>
    <name evidence="1" type="ORF">PJV88_05935</name>
</gene>
<reference evidence="1" key="2">
    <citation type="submission" date="2023-01" db="EMBL/GenBank/DDBJ databases">
        <authorList>
            <person name="Uljanovas D."/>
        </authorList>
    </citation>
    <scope>NUCLEOTIDE SEQUENCE</scope>
    <source>
        <strain evidence="1">W48</strain>
    </source>
</reference>
<comment type="caution">
    <text evidence="1">The sequence shown here is derived from an EMBL/GenBank/DDBJ whole genome shotgun (WGS) entry which is preliminary data.</text>
</comment>